<protein>
    <recommendedName>
        <fullName evidence="5">Lipoprotein</fullName>
    </recommendedName>
</protein>
<feature type="chain" id="PRO_5045559464" description="Lipoprotein" evidence="2">
    <location>
        <begin position="33"/>
        <end position="231"/>
    </location>
</feature>
<organism evidence="3 4">
    <name type="scientific">Paenibacillus turicensis</name>
    <dbReference type="NCBI Taxonomy" id="160487"/>
    <lineage>
        <taxon>Bacteria</taxon>
        <taxon>Bacillati</taxon>
        <taxon>Bacillota</taxon>
        <taxon>Bacilli</taxon>
        <taxon>Bacillales</taxon>
        <taxon>Paenibacillaceae</taxon>
        <taxon>Paenibacillus</taxon>
    </lineage>
</organism>
<feature type="region of interest" description="Disordered" evidence="1">
    <location>
        <begin position="33"/>
        <end position="70"/>
    </location>
</feature>
<feature type="signal peptide" evidence="2">
    <location>
        <begin position="1"/>
        <end position="32"/>
    </location>
</feature>
<evidence type="ECO:0000256" key="1">
    <source>
        <dbReference type="SAM" id="MobiDB-lite"/>
    </source>
</evidence>
<keyword evidence="2" id="KW-0732">Signal</keyword>
<name>A0ABS4FU90_9BACL</name>
<evidence type="ECO:0008006" key="5">
    <source>
        <dbReference type="Google" id="ProtNLM"/>
    </source>
</evidence>
<dbReference type="EMBL" id="JAGGKG010000012">
    <property type="protein sequence ID" value="MBP1906029.1"/>
    <property type="molecule type" value="Genomic_DNA"/>
</dbReference>
<feature type="compositionally biased region" description="Polar residues" evidence="1">
    <location>
        <begin position="42"/>
        <end position="52"/>
    </location>
</feature>
<reference evidence="3 4" key="1">
    <citation type="submission" date="2021-03" db="EMBL/GenBank/DDBJ databases">
        <title>Genomic Encyclopedia of Type Strains, Phase IV (KMG-IV): sequencing the most valuable type-strain genomes for metagenomic binning, comparative biology and taxonomic classification.</title>
        <authorList>
            <person name="Goeker M."/>
        </authorList>
    </citation>
    <scope>NUCLEOTIDE SEQUENCE [LARGE SCALE GENOMIC DNA]</scope>
    <source>
        <strain evidence="3 4">DSM 14349</strain>
    </source>
</reference>
<dbReference type="PROSITE" id="PS51257">
    <property type="entry name" value="PROKAR_LIPOPROTEIN"/>
    <property type="match status" value="1"/>
</dbReference>
<comment type="caution">
    <text evidence="3">The sequence shown here is derived from an EMBL/GenBank/DDBJ whole genome shotgun (WGS) entry which is preliminary data.</text>
</comment>
<gene>
    <name evidence="3" type="ORF">J2Z32_002678</name>
</gene>
<dbReference type="Proteomes" id="UP001519272">
    <property type="component" value="Unassembled WGS sequence"/>
</dbReference>
<evidence type="ECO:0000313" key="4">
    <source>
        <dbReference type="Proteomes" id="UP001519272"/>
    </source>
</evidence>
<sequence>MNIKKNTKKKMLALTMMVLCLILVSACSSMNASSKEEKPKTDQNPQNVQTVKNEQEQSEPISPATAESTTVTKEENLLTIFNSKLEVQEKVAELVKNLDGVDFSKLTNGEQNDGINIMDYLVKHSDKITPDNYNALFFASNNQFDGVLSESYASIVGQVFMKDKEAVIITLASMENEATQKQVISSIGYNLSYVEYTKVKKELDEFKESTPLGEKEKSIVDQILKKVENPY</sequence>
<evidence type="ECO:0000313" key="3">
    <source>
        <dbReference type="EMBL" id="MBP1906029.1"/>
    </source>
</evidence>
<accession>A0ABS4FU90</accession>
<evidence type="ECO:0000256" key="2">
    <source>
        <dbReference type="SAM" id="SignalP"/>
    </source>
</evidence>
<proteinExistence type="predicted"/>
<dbReference type="RefSeq" id="WP_210089637.1">
    <property type="nucleotide sequence ID" value="NZ_JAGGKG010000012.1"/>
</dbReference>
<keyword evidence="4" id="KW-1185">Reference proteome</keyword>